<comment type="caution">
    <text evidence="1">The sequence shown here is derived from an EMBL/GenBank/DDBJ whole genome shotgun (WGS) entry which is preliminary data.</text>
</comment>
<name>A0AA45WQV4_9BACL</name>
<gene>
    <name evidence="1" type="ORF">SAMN06265361_10636</name>
</gene>
<dbReference type="Gene3D" id="1.20.120.450">
    <property type="entry name" value="dinb family like domain"/>
    <property type="match status" value="1"/>
</dbReference>
<evidence type="ECO:0000313" key="2">
    <source>
        <dbReference type="Proteomes" id="UP001157946"/>
    </source>
</evidence>
<accession>A0AA45WQV4</accession>
<protein>
    <recommendedName>
        <fullName evidence="3">DUF1572 domain-containing protein</fullName>
    </recommendedName>
</protein>
<evidence type="ECO:0008006" key="3">
    <source>
        <dbReference type="Google" id="ProtNLM"/>
    </source>
</evidence>
<dbReference type="EMBL" id="FXTU01000006">
    <property type="protein sequence ID" value="SMP28029.1"/>
    <property type="molecule type" value="Genomic_DNA"/>
</dbReference>
<dbReference type="SUPFAM" id="SSF109854">
    <property type="entry name" value="DinB/YfiT-like putative metalloenzymes"/>
    <property type="match status" value="1"/>
</dbReference>
<keyword evidence="2" id="KW-1185">Reference proteome</keyword>
<dbReference type="InterPro" id="IPR011466">
    <property type="entry name" value="DUF1572"/>
</dbReference>
<dbReference type="InterPro" id="IPR034660">
    <property type="entry name" value="DinB/YfiT-like"/>
</dbReference>
<reference evidence="1" key="1">
    <citation type="submission" date="2017-05" db="EMBL/GenBank/DDBJ databases">
        <authorList>
            <person name="Varghese N."/>
            <person name="Submissions S."/>
        </authorList>
    </citation>
    <scope>NUCLEOTIDE SEQUENCE</scope>
    <source>
        <strain evidence="1">DSM 45262</strain>
    </source>
</reference>
<sequence length="192" mass="22006">MDIGQAYLAVALDNFRQIKRMGERVLAQLNDEEINVIPADESNSIAIIVKHLVGNMRSRWTDFLTTDGEKPTRNREAEFDGGYPTLAALKEEWQQGWQMVLDTVESLTPDDLLMTVTIRGQKHTVIQAIQRQVVHYSGHIGQMVYIGKWLKRDRWQSLSIPRGQSQAYLEEMLKRAEKETDPARPLGKLDTE</sequence>
<evidence type="ECO:0000313" key="1">
    <source>
        <dbReference type="EMBL" id="SMP28029.1"/>
    </source>
</evidence>
<dbReference type="RefSeq" id="WP_102992067.1">
    <property type="nucleotide sequence ID" value="NZ_FXTU01000006.1"/>
</dbReference>
<organism evidence="1 2">
    <name type="scientific">Laceyella tengchongensis</name>
    <dbReference type="NCBI Taxonomy" id="574699"/>
    <lineage>
        <taxon>Bacteria</taxon>
        <taxon>Bacillati</taxon>
        <taxon>Bacillota</taxon>
        <taxon>Bacilli</taxon>
        <taxon>Bacillales</taxon>
        <taxon>Thermoactinomycetaceae</taxon>
        <taxon>Laceyella</taxon>
    </lineage>
</organism>
<dbReference type="Pfam" id="PF07609">
    <property type="entry name" value="DUF1572"/>
    <property type="match status" value="1"/>
</dbReference>
<proteinExistence type="predicted"/>
<dbReference type="AlphaFoldDB" id="A0AA45WQV4"/>
<dbReference type="Proteomes" id="UP001157946">
    <property type="component" value="Unassembled WGS sequence"/>
</dbReference>